<accession>A0ABT4U2F0</accession>
<dbReference type="RefSeq" id="WP_270685590.1">
    <property type="nucleotide sequence ID" value="NZ_JAQFWQ010000024.1"/>
</dbReference>
<organism evidence="2 3">
    <name type="scientific">Nocardiopsis endophytica</name>
    <dbReference type="NCBI Taxonomy" id="3018445"/>
    <lineage>
        <taxon>Bacteria</taxon>
        <taxon>Bacillati</taxon>
        <taxon>Actinomycetota</taxon>
        <taxon>Actinomycetes</taxon>
        <taxon>Streptosporangiales</taxon>
        <taxon>Nocardiopsidaceae</taxon>
        <taxon>Nocardiopsis</taxon>
    </lineage>
</organism>
<evidence type="ECO:0000313" key="3">
    <source>
        <dbReference type="Proteomes" id="UP001527866"/>
    </source>
</evidence>
<dbReference type="EMBL" id="JAQFWQ010000024">
    <property type="protein sequence ID" value="MDA2811127.1"/>
    <property type="molecule type" value="Genomic_DNA"/>
</dbReference>
<evidence type="ECO:0000313" key="2">
    <source>
        <dbReference type="EMBL" id="MDA2811127.1"/>
    </source>
</evidence>
<reference evidence="2 3" key="1">
    <citation type="submission" date="2023-01" db="EMBL/GenBank/DDBJ databases">
        <title>Draft genome sequence of Nocardiopsis sp. RSe5-2 isolated from halophytes.</title>
        <authorList>
            <person name="Duangmal K."/>
            <person name="Chantavorakit T."/>
        </authorList>
    </citation>
    <scope>NUCLEOTIDE SEQUENCE [LARGE SCALE GENOMIC DNA]</scope>
    <source>
        <strain evidence="2 3">RSe5-2</strain>
    </source>
</reference>
<keyword evidence="3" id="KW-1185">Reference proteome</keyword>
<evidence type="ECO:0000256" key="1">
    <source>
        <dbReference type="SAM" id="MobiDB-lite"/>
    </source>
</evidence>
<name>A0ABT4U2F0_9ACTN</name>
<gene>
    <name evidence="2" type="ORF">O4J56_10810</name>
</gene>
<feature type="region of interest" description="Disordered" evidence="1">
    <location>
        <begin position="297"/>
        <end position="369"/>
    </location>
</feature>
<dbReference type="Proteomes" id="UP001527866">
    <property type="component" value="Unassembled WGS sequence"/>
</dbReference>
<comment type="caution">
    <text evidence="2">The sequence shown here is derived from an EMBL/GenBank/DDBJ whole genome shotgun (WGS) entry which is preliminary data.</text>
</comment>
<sequence>MTLPRPAPRPAAAPPARACTVVLLADAPATGRTDGGRARRFALRGRTHSERSGRFIDFAVDEARAGRAVVALYPAWRPEAARRAVVHARSRTLSDEIAGIPLPLSPLALSVLADRLAGLAPVHPPGIVAAAARELPRHMLAGACLHSVAGLGALPTSTALHAASYLPGSTFLALSCPTAEVLRIPHGELGESLPPLPSPPDAPLQVSACSGTTGSAAFDDDLMPALRTATAHVVPSQPLGPVFWGTTRYTEFAAFESGPRSLARALGALRTVLCRWCGQQVDRKVCPFCRSRAHELPAASSSKAARRGVPAQRAPDGRPVPLPASTPGEPAVPAQRRPSAWPRPPEGLPLAPNGTPLPHPFAASEDTRE</sequence>
<proteinExistence type="predicted"/>
<protein>
    <submittedName>
        <fullName evidence="2">Uncharacterized protein</fullName>
    </submittedName>
</protein>